<dbReference type="RefSeq" id="WP_218322097.1">
    <property type="nucleotide sequence ID" value="NZ_JAEEGC010000106.1"/>
</dbReference>
<proteinExistence type="inferred from homology"/>
<accession>A0A949U085</accession>
<name>A0A949U085_9CLOT</name>
<protein>
    <submittedName>
        <fullName evidence="5">Type II/IV secretion system protein</fullName>
    </submittedName>
</protein>
<dbReference type="FunFam" id="3.40.50.300:FF:000398">
    <property type="entry name" value="Type IV pilus assembly ATPase PilB"/>
    <property type="match status" value="1"/>
</dbReference>
<sequence length="500" mass="57416">MNKDMPIIDLENTQIDNKVVQKIPEKIANDNCLIAFKEFNDYTYIAVERSPNVSLEEELRFIIGKNIRFFYAHKAQIVNCINSYYCKYSVESAIKNIETQNTDNFSQQYSKILNEEKLKEAPVVKIVNSILNGAIHQNASDIHLEPFEDETLVRFRVDGIMSYFMSVPHNIYSLVCTRFKIMALMDISERRIPQDGKIKYAYENIEYDLRVSTLPTVYGEKIVIRILYKSIEMKLLDTLGFGEKAVKSIKSMLENRYGIILVTGPTGSGKTTTLYSMLNSLNKKEKNITSIEDPVEYSVKNVNQVNVNSKIGFSFAEGLRSILRQDPDVIMLGEIRDEETAQIAIRAAITGHLVISTLHTNDAAESILRLEDMGIPDYFLEEALKCIISQRLVRRICPYCKKPYYASNSESKSLNLPMNYNLYKGTGCWQCNYTGYKGRIVVYEIMDLNRLKNINIKSQKSIEDIRKVNMDKGMVSMKDHCTELVKNGVTTYEEFMRINL</sequence>
<evidence type="ECO:0000259" key="4">
    <source>
        <dbReference type="PROSITE" id="PS00662"/>
    </source>
</evidence>
<dbReference type="PANTHER" id="PTHR30258:SF1">
    <property type="entry name" value="PROTEIN TRANSPORT PROTEIN HOFB HOMOLOG"/>
    <property type="match status" value="1"/>
</dbReference>
<dbReference type="CDD" id="cd01129">
    <property type="entry name" value="PulE-GspE-like"/>
    <property type="match status" value="1"/>
</dbReference>
<dbReference type="EMBL" id="JAEEGC010000106">
    <property type="protein sequence ID" value="MBV7275041.1"/>
    <property type="molecule type" value="Genomic_DNA"/>
</dbReference>
<dbReference type="PROSITE" id="PS00662">
    <property type="entry name" value="T2SP_E"/>
    <property type="match status" value="1"/>
</dbReference>
<dbReference type="InterPro" id="IPR003593">
    <property type="entry name" value="AAA+_ATPase"/>
</dbReference>
<keyword evidence="2" id="KW-0547">Nucleotide-binding</keyword>
<comment type="similarity">
    <text evidence="1">Belongs to the GSP E family.</text>
</comment>
<reference evidence="5" key="1">
    <citation type="submission" date="2020-12" db="EMBL/GenBank/DDBJ databases">
        <title>Clostridium thailandense sp. nov., a novel acetogenic bacterium isolated from peat land soil in Thailand.</title>
        <authorList>
            <person name="Chaikitkaew S."/>
            <person name="Birkeland N.K."/>
        </authorList>
    </citation>
    <scope>NUCLEOTIDE SEQUENCE</scope>
    <source>
        <strain evidence="5">PL3</strain>
    </source>
</reference>
<dbReference type="GO" id="GO:0016887">
    <property type="term" value="F:ATP hydrolysis activity"/>
    <property type="evidence" value="ECO:0007669"/>
    <property type="project" value="TreeGrafter"/>
</dbReference>
<dbReference type="FunFam" id="3.30.450.90:FF:000001">
    <property type="entry name" value="Type II secretion system ATPase GspE"/>
    <property type="match status" value="1"/>
</dbReference>
<evidence type="ECO:0000256" key="2">
    <source>
        <dbReference type="ARBA" id="ARBA00022741"/>
    </source>
</evidence>
<dbReference type="InterPro" id="IPR001482">
    <property type="entry name" value="T2SS/T4SS_dom"/>
</dbReference>
<dbReference type="Pfam" id="PF05157">
    <property type="entry name" value="MshEN"/>
    <property type="match status" value="1"/>
</dbReference>
<dbReference type="InterPro" id="IPR007831">
    <property type="entry name" value="T2SS_GspE_N"/>
</dbReference>
<gene>
    <name evidence="5" type="ORF">I6U48_19255</name>
</gene>
<keyword evidence="3" id="KW-0067">ATP-binding</keyword>
<dbReference type="Pfam" id="PF00437">
    <property type="entry name" value="T2SSE"/>
    <property type="match status" value="1"/>
</dbReference>
<evidence type="ECO:0000256" key="3">
    <source>
        <dbReference type="ARBA" id="ARBA00022840"/>
    </source>
</evidence>
<dbReference type="AlphaFoldDB" id="A0A949U085"/>
<feature type="domain" description="Bacterial type II secretion system protein E" evidence="4">
    <location>
        <begin position="323"/>
        <end position="337"/>
    </location>
</feature>
<dbReference type="SMART" id="SM00382">
    <property type="entry name" value="AAA"/>
    <property type="match status" value="1"/>
</dbReference>
<keyword evidence="6" id="KW-1185">Reference proteome</keyword>
<comment type="caution">
    <text evidence="5">The sequence shown here is derived from an EMBL/GenBank/DDBJ whole genome shotgun (WGS) entry which is preliminary data.</text>
</comment>
<dbReference type="GO" id="GO:0005524">
    <property type="term" value="F:ATP binding"/>
    <property type="evidence" value="ECO:0007669"/>
    <property type="project" value="UniProtKB-KW"/>
</dbReference>
<dbReference type="GO" id="GO:0005886">
    <property type="term" value="C:plasma membrane"/>
    <property type="evidence" value="ECO:0007669"/>
    <property type="project" value="TreeGrafter"/>
</dbReference>
<dbReference type="PANTHER" id="PTHR30258">
    <property type="entry name" value="TYPE II SECRETION SYSTEM PROTEIN GSPE-RELATED"/>
    <property type="match status" value="1"/>
</dbReference>
<evidence type="ECO:0000256" key="1">
    <source>
        <dbReference type="ARBA" id="ARBA00006611"/>
    </source>
</evidence>
<organism evidence="5 6">
    <name type="scientific">Clostridium thailandense</name>
    <dbReference type="NCBI Taxonomy" id="2794346"/>
    <lineage>
        <taxon>Bacteria</taxon>
        <taxon>Bacillati</taxon>
        <taxon>Bacillota</taxon>
        <taxon>Clostridia</taxon>
        <taxon>Eubacteriales</taxon>
        <taxon>Clostridiaceae</taxon>
        <taxon>Clostridium</taxon>
    </lineage>
</organism>
<dbReference type="Proteomes" id="UP000694308">
    <property type="component" value="Unassembled WGS sequence"/>
</dbReference>
<evidence type="ECO:0000313" key="6">
    <source>
        <dbReference type="Proteomes" id="UP000694308"/>
    </source>
</evidence>
<evidence type="ECO:0000313" key="5">
    <source>
        <dbReference type="EMBL" id="MBV7275041.1"/>
    </source>
</evidence>